<feature type="compositionally biased region" description="Low complexity" evidence="2">
    <location>
        <begin position="646"/>
        <end position="658"/>
    </location>
</feature>
<reference evidence="5 6" key="1">
    <citation type="journal article" date="2018" name="Front. Microbiol.">
        <title>Prospects for Fungal Bioremediation of Acidic Radioactive Waste Sites: Characterization and Genome Sequence of Rhodotorula taiwanensis MD1149.</title>
        <authorList>
            <person name="Tkavc R."/>
            <person name="Matrosova V.Y."/>
            <person name="Grichenko O.E."/>
            <person name="Gostincar C."/>
            <person name="Volpe R.P."/>
            <person name="Klimenkova P."/>
            <person name="Gaidamakova E.K."/>
            <person name="Zhou C.E."/>
            <person name="Stewart B.J."/>
            <person name="Lyman M.G."/>
            <person name="Malfatti S.A."/>
            <person name="Rubinfeld B."/>
            <person name="Courtot M."/>
            <person name="Singh J."/>
            <person name="Dalgard C.L."/>
            <person name="Hamilton T."/>
            <person name="Frey K.G."/>
            <person name="Gunde-Cimerman N."/>
            <person name="Dugan L."/>
            <person name="Daly M.J."/>
        </authorList>
    </citation>
    <scope>NUCLEOTIDE SEQUENCE [LARGE SCALE GENOMIC DNA]</scope>
    <source>
        <strain evidence="5 6">MD1149</strain>
    </source>
</reference>
<evidence type="ECO:0008006" key="7">
    <source>
        <dbReference type="Google" id="ProtNLM"/>
    </source>
</evidence>
<dbReference type="GO" id="GO:0005886">
    <property type="term" value="C:plasma membrane"/>
    <property type="evidence" value="ECO:0007669"/>
    <property type="project" value="TreeGrafter"/>
</dbReference>
<keyword evidence="1" id="KW-0254">Endocytosis</keyword>
<dbReference type="OrthoDB" id="1875751at2759"/>
<dbReference type="InterPro" id="IPR027267">
    <property type="entry name" value="AH/BAR_dom_sf"/>
</dbReference>
<evidence type="ECO:0000259" key="3">
    <source>
        <dbReference type="Pfam" id="PF00611"/>
    </source>
</evidence>
<gene>
    <name evidence="5" type="ORF">BMF94_3874</name>
</gene>
<dbReference type="Proteomes" id="UP000237144">
    <property type="component" value="Unassembled WGS sequence"/>
</dbReference>
<dbReference type="PANTHER" id="PTHR23065:SF54">
    <property type="entry name" value="SUPPRESSOR OF YEAST PROFILIN DELETION"/>
    <property type="match status" value="1"/>
</dbReference>
<feature type="compositionally biased region" description="Low complexity" evidence="2">
    <location>
        <begin position="725"/>
        <end position="736"/>
    </location>
</feature>
<evidence type="ECO:0000313" key="6">
    <source>
        <dbReference type="Proteomes" id="UP000237144"/>
    </source>
</evidence>
<accession>A0A2S5B8D4</accession>
<feature type="compositionally biased region" description="Low complexity" evidence="2">
    <location>
        <begin position="296"/>
        <end position="307"/>
    </location>
</feature>
<name>A0A2S5B8D4_9BASI</name>
<dbReference type="InterPro" id="IPR001060">
    <property type="entry name" value="FCH_dom"/>
</dbReference>
<feature type="compositionally biased region" description="Polar residues" evidence="2">
    <location>
        <begin position="308"/>
        <end position="317"/>
    </location>
</feature>
<dbReference type="SUPFAM" id="SSF103657">
    <property type="entry name" value="BAR/IMD domain-like"/>
    <property type="match status" value="1"/>
</dbReference>
<feature type="region of interest" description="Disordered" evidence="2">
    <location>
        <begin position="621"/>
        <end position="658"/>
    </location>
</feature>
<evidence type="ECO:0000256" key="2">
    <source>
        <dbReference type="SAM" id="MobiDB-lite"/>
    </source>
</evidence>
<feature type="domain" description="Muniscin C-terminal" evidence="4">
    <location>
        <begin position="786"/>
        <end position="1047"/>
    </location>
</feature>
<feature type="compositionally biased region" description="Low complexity" evidence="2">
    <location>
        <begin position="164"/>
        <end position="181"/>
    </location>
</feature>
<feature type="compositionally biased region" description="Low complexity" evidence="2">
    <location>
        <begin position="490"/>
        <end position="508"/>
    </location>
</feature>
<feature type="compositionally biased region" description="Low complexity" evidence="2">
    <location>
        <begin position="394"/>
        <end position="405"/>
    </location>
</feature>
<dbReference type="Gene3D" id="1.20.1270.60">
    <property type="entry name" value="Arfaptin homology (AH) domain/BAR domain"/>
    <property type="match status" value="1"/>
</dbReference>
<comment type="caution">
    <text evidence="5">The sequence shown here is derived from an EMBL/GenBank/DDBJ whole genome shotgun (WGS) entry which is preliminary data.</text>
</comment>
<dbReference type="STRING" id="741276.A0A2S5B8D4"/>
<feature type="region of interest" description="Disordered" evidence="2">
    <location>
        <begin position="269"/>
        <end position="592"/>
    </location>
</feature>
<dbReference type="EMBL" id="PJQD01000042">
    <property type="protein sequence ID" value="POY73036.1"/>
    <property type="molecule type" value="Genomic_DNA"/>
</dbReference>
<organism evidence="5 6">
    <name type="scientific">Rhodotorula taiwanensis</name>
    <dbReference type="NCBI Taxonomy" id="741276"/>
    <lineage>
        <taxon>Eukaryota</taxon>
        <taxon>Fungi</taxon>
        <taxon>Dikarya</taxon>
        <taxon>Basidiomycota</taxon>
        <taxon>Pucciniomycotina</taxon>
        <taxon>Microbotryomycetes</taxon>
        <taxon>Sporidiobolales</taxon>
        <taxon>Sporidiobolaceae</taxon>
        <taxon>Rhodotorula</taxon>
    </lineage>
</organism>
<evidence type="ECO:0000256" key="1">
    <source>
        <dbReference type="ARBA" id="ARBA00022583"/>
    </source>
</evidence>
<dbReference type="PANTHER" id="PTHR23065">
    <property type="entry name" value="PROLINE-SERINE-THREONINE PHOSPHATASE INTERACTING PROTEIN 1"/>
    <property type="match status" value="1"/>
</dbReference>
<dbReference type="GO" id="GO:0006897">
    <property type="term" value="P:endocytosis"/>
    <property type="evidence" value="ECO:0007669"/>
    <property type="project" value="UniProtKB-KW"/>
</dbReference>
<feature type="domain" description="FCH" evidence="3">
    <location>
        <begin position="22"/>
        <end position="105"/>
    </location>
</feature>
<dbReference type="GO" id="GO:0030139">
    <property type="term" value="C:endocytic vesicle"/>
    <property type="evidence" value="ECO:0007669"/>
    <property type="project" value="TreeGrafter"/>
</dbReference>
<feature type="compositionally biased region" description="Polar residues" evidence="2">
    <location>
        <begin position="737"/>
        <end position="748"/>
    </location>
</feature>
<feature type="region of interest" description="Disordered" evidence="2">
    <location>
        <begin position="725"/>
        <end position="757"/>
    </location>
</feature>
<dbReference type="InterPro" id="IPR018808">
    <property type="entry name" value="Muniscin_C"/>
</dbReference>
<dbReference type="GO" id="GO:0032185">
    <property type="term" value="P:septin cytoskeleton organization"/>
    <property type="evidence" value="ECO:0007669"/>
    <property type="project" value="TreeGrafter"/>
</dbReference>
<dbReference type="Pfam" id="PF00611">
    <property type="entry name" value="FCH"/>
    <property type="match status" value="1"/>
</dbReference>
<evidence type="ECO:0000259" key="4">
    <source>
        <dbReference type="Pfam" id="PF10291"/>
    </source>
</evidence>
<sequence length="1048" mass="108104">MSGNSSLYADAFSQARSPAQAFHAVDQRLSLERALTADLAGLFNERAQLEHQYAKSLQRLQQRINATGQKDNVYKELEAVGGGDMRTVDQQLGSAWTGLRLSIENELAESARVHQSWADKLVKDVGEPLRTSVTKGDWARWNATEAQLSSQTREYEQALEKMQKQQAKSTKSSKSSQSQKLLQSQSTLSTLGSSLTSALPAFYDQSQRLDLSHGAFLKEALVRCGTLTSDLGRERMEAGERLTVQVLGIDESAEAEEWALRESIKLGSMGGGGGASAGAPSTRSGTMPAIGEFGESAAPASAGLGAAQQTMRQTRSGSVVDDAASTRSGATAQTNSERQRTGSRSGQAPPAAPLPLPTTDDARSTKEKRGLGSRLSTLIGGNKSRDRSSSIPNSARYADYSSASYQNDATTPRQEVPPPVPVVSPNVLASEPAYPNSAPSLDRRETDSSDLLGGGAAAGGMAPLMPEPQGSRRKSLMPGSGLFRRASKMSDSSPLGDGPASSAAAASGAYGGRGSAFTSEPEQHDLHASSGTGLVDADGYSVPPQGYDRSIQESAGIARPNGQTSLLDDDDDDEPLGQGRATSVPKLSIVPDLPAGGSPVLPQELEAERLAALESMKNSLGSSAPGLAGGPAGVNRRATARGRRGTGSVSPQSSVPVPAVAAPPLLAERQDSDDIPLATVVQQKTRREAPPPPPSLAQRDSAITGAAAGAGVAGVAGLGAAALASSSMPSSPAGSSFSPQALTGSAMQPTGPGRTMSILSATSSVGAMSSSVHGIRPDPFANETSPGLRANIVETVNVLLKGGEVTRVLVTGEIGLSYRSPSGSTTEAAPGNLKIRLTGLDSLEKKAPNPALLQPGVEAGEFLISPTITAHGGATTTVFKYQLALSASTTPVPVLVKPVWRCDPAQARAIVTYAANGQSPLFASAASPFGEDDEEGGAVASLEDFRLELTLANGTISTFQAKPATAALAQNGKALTFSSLPALSLASGEQKLLASLATDGPAAPGPVNVSWTLRGRTLGDVSVEIADGHDVELVEVRRETISGRYVAA</sequence>
<feature type="region of interest" description="Disordered" evidence="2">
    <location>
        <begin position="161"/>
        <end position="181"/>
    </location>
</feature>
<proteinExistence type="predicted"/>
<feature type="compositionally biased region" description="Basic and acidic residues" evidence="2">
    <location>
        <begin position="360"/>
        <end position="370"/>
    </location>
</feature>
<dbReference type="GO" id="GO:0032153">
    <property type="term" value="C:cell division site"/>
    <property type="evidence" value="ECO:0007669"/>
    <property type="project" value="TreeGrafter"/>
</dbReference>
<dbReference type="AlphaFoldDB" id="A0A2S5B8D4"/>
<keyword evidence="6" id="KW-1185">Reference proteome</keyword>
<evidence type="ECO:0000313" key="5">
    <source>
        <dbReference type="EMBL" id="POY73036.1"/>
    </source>
</evidence>
<protein>
    <recommendedName>
        <fullName evidence="7">MHD domain-containing protein</fullName>
    </recommendedName>
</protein>
<feature type="compositionally biased region" description="Polar residues" evidence="2">
    <location>
        <begin position="325"/>
        <end position="346"/>
    </location>
</feature>
<dbReference type="Pfam" id="PF10291">
    <property type="entry name" value="muHD"/>
    <property type="match status" value="1"/>
</dbReference>